<dbReference type="RefSeq" id="WP_111341443.1">
    <property type="nucleotide sequence ID" value="NZ_JAIWKD010000001.1"/>
</dbReference>
<dbReference type="EMBL" id="QHHQ01000001">
    <property type="protein sequence ID" value="RAI03084.1"/>
    <property type="molecule type" value="Genomic_DNA"/>
</dbReference>
<comment type="caution">
    <text evidence="4">The sequence shown here is derived from an EMBL/GenBank/DDBJ whole genome shotgun (WGS) entry which is preliminary data.</text>
</comment>
<evidence type="ECO:0000313" key="4">
    <source>
        <dbReference type="EMBL" id="RAI03084.1"/>
    </source>
</evidence>
<evidence type="ECO:0008006" key="6">
    <source>
        <dbReference type="Google" id="ProtNLM"/>
    </source>
</evidence>
<accession>A0A8B2NZG2</accession>
<dbReference type="InterPro" id="IPR002347">
    <property type="entry name" value="SDR_fam"/>
</dbReference>
<keyword evidence="5" id="KW-1185">Reference proteome</keyword>
<dbReference type="InterPro" id="IPR036291">
    <property type="entry name" value="NAD(P)-bd_dom_sf"/>
</dbReference>
<dbReference type="GO" id="GO:0016491">
    <property type="term" value="F:oxidoreductase activity"/>
    <property type="evidence" value="ECO:0007669"/>
    <property type="project" value="UniProtKB-KW"/>
</dbReference>
<dbReference type="PROSITE" id="PS00061">
    <property type="entry name" value="ADH_SHORT"/>
    <property type="match status" value="1"/>
</dbReference>
<evidence type="ECO:0000256" key="3">
    <source>
        <dbReference type="RuleBase" id="RU000363"/>
    </source>
</evidence>
<dbReference type="Pfam" id="PF00106">
    <property type="entry name" value="adh_short"/>
    <property type="match status" value="1"/>
</dbReference>
<dbReference type="Proteomes" id="UP000249590">
    <property type="component" value="Unassembled WGS sequence"/>
</dbReference>
<dbReference type="OrthoDB" id="9790785at2"/>
<dbReference type="PRINTS" id="PR00080">
    <property type="entry name" value="SDRFAMILY"/>
</dbReference>
<dbReference type="GO" id="GO:0016020">
    <property type="term" value="C:membrane"/>
    <property type="evidence" value="ECO:0007669"/>
    <property type="project" value="TreeGrafter"/>
</dbReference>
<keyword evidence="2" id="KW-0560">Oxidoreductase</keyword>
<dbReference type="CDD" id="cd05233">
    <property type="entry name" value="SDR_c"/>
    <property type="match status" value="1"/>
</dbReference>
<gene>
    <name evidence="4" type="ORF">DLJ53_00660</name>
</gene>
<name>A0A8B2NZG2_9HYPH</name>
<dbReference type="Gene3D" id="3.40.50.720">
    <property type="entry name" value="NAD(P)-binding Rossmann-like Domain"/>
    <property type="match status" value="1"/>
</dbReference>
<protein>
    <recommendedName>
        <fullName evidence="6">NADP-dependent 3-hydroxy acid dehydrogenase YdfG</fullName>
    </recommendedName>
</protein>
<dbReference type="SUPFAM" id="SSF51735">
    <property type="entry name" value="NAD(P)-binding Rossmann-fold domains"/>
    <property type="match status" value="1"/>
</dbReference>
<dbReference type="PANTHER" id="PTHR44196:SF1">
    <property type="entry name" value="DEHYDROGENASE_REDUCTASE SDR FAMILY MEMBER 7B"/>
    <property type="match status" value="1"/>
</dbReference>
<evidence type="ECO:0000313" key="5">
    <source>
        <dbReference type="Proteomes" id="UP000249590"/>
    </source>
</evidence>
<dbReference type="AlphaFoldDB" id="A0A8B2NZG2"/>
<dbReference type="PRINTS" id="PR00081">
    <property type="entry name" value="GDHRDH"/>
</dbReference>
<sequence>MTSLPEDHVSVVIGGTSGIGRAIAMAFAGRGGTVAVVGRNEGRLDATVAALREAGAARAESFRADASRPEDMDALGAWCRERLGHVDLLAVSIVATTGGDGLPPQVKDLTLADWQNTIDVNLHGIFLSNRAIIPMMVERGSGQVINIGSALSPAGMKGQPHSSAYSASKFAVAAFSQQVAREVEEDGVRVTAILPGAVKTPLIAGSAIDAAFGGSMTPESVATAVLELTGFLHDAKVLDPYFMPMRVRGGGRAGR</sequence>
<comment type="similarity">
    <text evidence="1 3">Belongs to the short-chain dehydrogenases/reductases (SDR) family.</text>
</comment>
<evidence type="ECO:0000256" key="1">
    <source>
        <dbReference type="ARBA" id="ARBA00006484"/>
    </source>
</evidence>
<dbReference type="PANTHER" id="PTHR44196">
    <property type="entry name" value="DEHYDROGENASE/REDUCTASE SDR FAMILY MEMBER 7B"/>
    <property type="match status" value="1"/>
</dbReference>
<reference evidence="4 5" key="1">
    <citation type="submission" date="2018-05" db="EMBL/GenBank/DDBJ databases">
        <title>Acuticoccus sediminis sp. nov., isolated from deep-sea sediment of Indian Ocean.</title>
        <authorList>
            <person name="Liu X."/>
            <person name="Lai Q."/>
            <person name="Du Y."/>
            <person name="Sun F."/>
            <person name="Zhang X."/>
            <person name="Wang S."/>
            <person name="Shao Z."/>
        </authorList>
    </citation>
    <scope>NUCLEOTIDE SEQUENCE [LARGE SCALE GENOMIC DNA]</scope>
    <source>
        <strain evidence="4 5">PTG4-2</strain>
    </source>
</reference>
<organism evidence="4 5">
    <name type="scientific">Acuticoccus sediminis</name>
    <dbReference type="NCBI Taxonomy" id="2184697"/>
    <lineage>
        <taxon>Bacteria</taxon>
        <taxon>Pseudomonadati</taxon>
        <taxon>Pseudomonadota</taxon>
        <taxon>Alphaproteobacteria</taxon>
        <taxon>Hyphomicrobiales</taxon>
        <taxon>Amorphaceae</taxon>
        <taxon>Acuticoccus</taxon>
    </lineage>
</organism>
<proteinExistence type="inferred from homology"/>
<evidence type="ECO:0000256" key="2">
    <source>
        <dbReference type="ARBA" id="ARBA00023002"/>
    </source>
</evidence>
<dbReference type="InterPro" id="IPR020904">
    <property type="entry name" value="Sc_DH/Rdtase_CS"/>
</dbReference>